<dbReference type="RefSeq" id="XP_014157626.1">
    <property type="nucleotide sequence ID" value="XM_014302151.1"/>
</dbReference>
<dbReference type="GeneID" id="25904533"/>
<evidence type="ECO:0000259" key="3">
    <source>
        <dbReference type="PROSITE" id="PS50002"/>
    </source>
</evidence>
<evidence type="ECO:0000256" key="2">
    <source>
        <dbReference type="PROSITE-ProRule" id="PRU00192"/>
    </source>
</evidence>
<protein>
    <recommendedName>
        <fullName evidence="3">SH3 domain-containing protein</fullName>
    </recommendedName>
</protein>
<reference evidence="4 5" key="1">
    <citation type="submission" date="2011-02" db="EMBL/GenBank/DDBJ databases">
        <title>The Genome Sequence of Sphaeroforma arctica JP610.</title>
        <authorList>
            <consortium name="The Broad Institute Genome Sequencing Platform"/>
            <person name="Russ C."/>
            <person name="Cuomo C."/>
            <person name="Young S.K."/>
            <person name="Zeng Q."/>
            <person name="Gargeya S."/>
            <person name="Alvarado L."/>
            <person name="Berlin A."/>
            <person name="Chapman S.B."/>
            <person name="Chen Z."/>
            <person name="Freedman E."/>
            <person name="Gellesch M."/>
            <person name="Goldberg J."/>
            <person name="Griggs A."/>
            <person name="Gujja S."/>
            <person name="Heilman E."/>
            <person name="Heiman D."/>
            <person name="Howarth C."/>
            <person name="Mehta T."/>
            <person name="Neiman D."/>
            <person name="Pearson M."/>
            <person name="Roberts A."/>
            <person name="Saif S."/>
            <person name="Shea T."/>
            <person name="Shenoy N."/>
            <person name="Sisk P."/>
            <person name="Stolte C."/>
            <person name="Sykes S."/>
            <person name="White J."/>
            <person name="Yandava C."/>
            <person name="Burger G."/>
            <person name="Gray M.W."/>
            <person name="Holland P.W.H."/>
            <person name="King N."/>
            <person name="Lang F.B.F."/>
            <person name="Roger A.J."/>
            <person name="Ruiz-Trillo I."/>
            <person name="Haas B."/>
            <person name="Nusbaum C."/>
            <person name="Birren B."/>
        </authorList>
    </citation>
    <scope>NUCLEOTIDE SEQUENCE [LARGE SCALE GENOMIC DNA]</scope>
    <source>
        <strain evidence="4 5">JP610</strain>
    </source>
</reference>
<dbReference type="EMBL" id="KQ241813">
    <property type="protein sequence ID" value="KNC83724.1"/>
    <property type="molecule type" value="Genomic_DNA"/>
</dbReference>
<dbReference type="Pfam" id="PF07653">
    <property type="entry name" value="SH3_2"/>
    <property type="match status" value="1"/>
</dbReference>
<dbReference type="PROSITE" id="PS50002">
    <property type="entry name" value="SH3"/>
    <property type="match status" value="1"/>
</dbReference>
<gene>
    <name evidence="4" type="ORF">SARC_04029</name>
</gene>
<dbReference type="SMART" id="SM00326">
    <property type="entry name" value="SH3"/>
    <property type="match status" value="1"/>
</dbReference>
<keyword evidence="5" id="KW-1185">Reference proteome</keyword>
<evidence type="ECO:0000313" key="4">
    <source>
        <dbReference type="EMBL" id="KNC83724.1"/>
    </source>
</evidence>
<dbReference type="Gene3D" id="2.30.30.40">
    <property type="entry name" value="SH3 Domains"/>
    <property type="match status" value="1"/>
</dbReference>
<feature type="domain" description="SH3" evidence="3">
    <location>
        <begin position="46"/>
        <end position="110"/>
    </location>
</feature>
<dbReference type="CDD" id="cd00174">
    <property type="entry name" value="SH3"/>
    <property type="match status" value="1"/>
</dbReference>
<evidence type="ECO:0000313" key="5">
    <source>
        <dbReference type="Proteomes" id="UP000054560"/>
    </source>
</evidence>
<dbReference type="InterPro" id="IPR001452">
    <property type="entry name" value="SH3_domain"/>
</dbReference>
<dbReference type="SUPFAM" id="SSF50044">
    <property type="entry name" value="SH3-domain"/>
    <property type="match status" value="1"/>
</dbReference>
<feature type="non-terminal residue" evidence="4">
    <location>
        <position position="1"/>
    </location>
</feature>
<dbReference type="InterPro" id="IPR036028">
    <property type="entry name" value="SH3-like_dom_sf"/>
</dbReference>
<proteinExistence type="predicted"/>
<evidence type="ECO:0000256" key="1">
    <source>
        <dbReference type="ARBA" id="ARBA00022443"/>
    </source>
</evidence>
<name>A0A0L0G4B8_9EUKA</name>
<keyword evidence="1 2" id="KW-0728">SH3 domain</keyword>
<sequence>MALGLRSQATATAIAMAGGNKVGTTLQTMGDSIETIGSSTNPKQLSAKAKAFATYTYKAEQPGALSFTAGSIITIMDKDTPNADLGYWYGCTQDGKTGYFPYSMVYELNHPTPSPMSIDHYIQLQGAGLAIVKYTTLESEVCPHSLQRCHVCGVSGTGQSVQYAGQISSKMTRDYRMVYK</sequence>
<dbReference type="AlphaFoldDB" id="A0A0L0G4B8"/>
<dbReference type="Proteomes" id="UP000054560">
    <property type="component" value="Unassembled WGS sequence"/>
</dbReference>
<accession>A0A0L0G4B8</accession>
<organism evidence="4 5">
    <name type="scientific">Sphaeroforma arctica JP610</name>
    <dbReference type="NCBI Taxonomy" id="667725"/>
    <lineage>
        <taxon>Eukaryota</taxon>
        <taxon>Ichthyosporea</taxon>
        <taxon>Ichthyophonida</taxon>
        <taxon>Sphaeroforma</taxon>
    </lineage>
</organism>